<sequence length="43" mass="4710">MQDLTTAELLSINGGVTIGEVWDGIKEFFGGLLNGFIDGLRRR</sequence>
<organism evidence="1 2">
    <name type="scientific">Aureibacter tunicatorum</name>
    <dbReference type="NCBI Taxonomy" id="866807"/>
    <lineage>
        <taxon>Bacteria</taxon>
        <taxon>Pseudomonadati</taxon>
        <taxon>Bacteroidota</taxon>
        <taxon>Cytophagia</taxon>
        <taxon>Cytophagales</taxon>
        <taxon>Persicobacteraceae</taxon>
        <taxon>Aureibacter</taxon>
    </lineage>
</organism>
<proteinExistence type="predicted"/>
<dbReference type="AlphaFoldDB" id="A0AAE3XQ97"/>
<reference evidence="1" key="1">
    <citation type="submission" date="2023-07" db="EMBL/GenBank/DDBJ databases">
        <title>Genomic Encyclopedia of Type Strains, Phase IV (KMG-IV): sequencing the most valuable type-strain genomes for metagenomic binning, comparative biology and taxonomic classification.</title>
        <authorList>
            <person name="Goeker M."/>
        </authorList>
    </citation>
    <scope>NUCLEOTIDE SEQUENCE</scope>
    <source>
        <strain evidence="1">DSM 26174</strain>
    </source>
</reference>
<dbReference type="RefSeq" id="WP_309940909.1">
    <property type="nucleotide sequence ID" value="NZ_AP025306.1"/>
</dbReference>
<comment type="caution">
    <text evidence="1">The sequence shown here is derived from an EMBL/GenBank/DDBJ whole genome shotgun (WGS) entry which is preliminary data.</text>
</comment>
<evidence type="ECO:0000313" key="1">
    <source>
        <dbReference type="EMBL" id="MDR6240738.1"/>
    </source>
</evidence>
<evidence type="ECO:0000313" key="2">
    <source>
        <dbReference type="Proteomes" id="UP001185092"/>
    </source>
</evidence>
<protein>
    <submittedName>
        <fullName evidence="1">Uncharacterized protein</fullName>
    </submittedName>
</protein>
<name>A0AAE3XQ97_9BACT</name>
<gene>
    <name evidence="1" type="ORF">HNQ88_003814</name>
</gene>
<accession>A0AAE3XQ97</accession>
<keyword evidence="2" id="KW-1185">Reference proteome</keyword>
<dbReference type="Proteomes" id="UP001185092">
    <property type="component" value="Unassembled WGS sequence"/>
</dbReference>
<dbReference type="EMBL" id="JAVDQD010000005">
    <property type="protein sequence ID" value="MDR6240738.1"/>
    <property type="molecule type" value="Genomic_DNA"/>
</dbReference>